<organism evidence="1 2">
    <name type="scientific">Faecalibacterium cf. prausnitzii KLE1255</name>
    <dbReference type="NCBI Taxonomy" id="748224"/>
    <lineage>
        <taxon>Bacteria</taxon>
        <taxon>Bacillati</taxon>
        <taxon>Bacillota</taxon>
        <taxon>Clostridia</taxon>
        <taxon>Eubacteriales</taxon>
        <taxon>Oscillospiraceae</taxon>
        <taxon>Faecalibacterium</taxon>
    </lineage>
</organism>
<dbReference type="AlphaFoldDB" id="E2ZL17"/>
<dbReference type="BioCyc" id="FCF748224-HMP:GTSS-372-MONOMER"/>
<dbReference type="HOGENOM" id="CLU_993048_0_0_9"/>
<proteinExistence type="predicted"/>
<accession>E2ZL17</accession>
<dbReference type="STRING" id="748224.HMPREF9436_02371"/>
<protein>
    <submittedName>
        <fullName evidence="1">Uncharacterized protein</fullName>
    </submittedName>
</protein>
<name>E2ZL17_9FIRM</name>
<gene>
    <name evidence="1" type="ORF">HMPREF9436_02371</name>
</gene>
<dbReference type="Proteomes" id="UP000006028">
    <property type="component" value="Unassembled WGS sequence"/>
</dbReference>
<evidence type="ECO:0000313" key="1">
    <source>
        <dbReference type="EMBL" id="EFQ06131.1"/>
    </source>
</evidence>
<evidence type="ECO:0000313" key="2">
    <source>
        <dbReference type="Proteomes" id="UP000006028"/>
    </source>
</evidence>
<reference evidence="1 2" key="1">
    <citation type="submission" date="2010-08" db="EMBL/GenBank/DDBJ databases">
        <authorList>
            <person name="Weinstock G."/>
            <person name="Sodergren E."/>
            <person name="Clifton S."/>
            <person name="Fulton L."/>
            <person name="Fulton B."/>
            <person name="Courtney L."/>
            <person name="Fronick C."/>
            <person name="Harrison M."/>
            <person name="Strong C."/>
            <person name="Farmer C."/>
            <person name="Delahaunty K."/>
            <person name="Markovic C."/>
            <person name="Hall O."/>
            <person name="Minx P."/>
            <person name="Tomlinson C."/>
            <person name="Mitreva M."/>
            <person name="Hou S."/>
            <person name="Chen J."/>
            <person name="Wollam A."/>
            <person name="Pepin K.H."/>
            <person name="Johnson M."/>
            <person name="Bhonagiri V."/>
            <person name="Zhang X."/>
            <person name="Suruliraj S."/>
            <person name="Warren W."/>
            <person name="Chinwalla A."/>
            <person name="Mardis E.R."/>
            <person name="Wilson R.K."/>
        </authorList>
    </citation>
    <scope>NUCLEOTIDE SEQUENCE [LARGE SCALE GENOMIC DNA]</scope>
    <source>
        <strain evidence="1 2">KLE1255</strain>
    </source>
</reference>
<sequence>MKAASPSQALTRQLPQSGSLWQSVRTSSLCQGLSLWERWICEAKTERASSLKQKHLRLILQVLLLVDSITASVKIIPAYQIRQGERLVGAVGVCTPLVLGHGAHHLAGDLADGGAVLRQVGLAAAGVGKQDLTHVAHHQRQRQLLWSIAVVAVALLFGRFVDALGRKAPAQDAAGLFYAKVAVQHPRRVADEGEGKLGPLCGLCHHAGRGTHHAGQPHAAQSGQGLQVTGQVFPGDRVVKGRQEDHDQRMLPFAQLVKIIARCGGGIKGKAGDGGAHQMF</sequence>
<dbReference type="EMBL" id="AECU01000180">
    <property type="protein sequence ID" value="EFQ06131.1"/>
    <property type="molecule type" value="Genomic_DNA"/>
</dbReference>
<comment type="caution">
    <text evidence="1">The sequence shown here is derived from an EMBL/GenBank/DDBJ whole genome shotgun (WGS) entry which is preliminary data.</text>
</comment>